<accession>A0AAD4YFQ4</accession>
<sequence>MDSGAWRDAVHGMARVGHNVVTKPPPLAHPYAMRMLSLSAVSDSVTPWTIAQQAPLSVDFSRQEYWSGLPFPIPGDPPDPGIEAESLASPALAVDSVPQIQLKQRLQHVKPRKGLLRFLDISWGLWKGK</sequence>
<proteinExistence type="predicted"/>
<gene>
    <name evidence="1" type="ORF">MG293_001535</name>
</gene>
<dbReference type="AlphaFoldDB" id="A0AAD4YFQ4"/>
<protein>
    <submittedName>
        <fullName evidence="1">Uncharacterized protein</fullName>
    </submittedName>
</protein>
<keyword evidence="2" id="KW-1185">Reference proteome</keyword>
<evidence type="ECO:0000313" key="2">
    <source>
        <dbReference type="Proteomes" id="UP001214576"/>
    </source>
</evidence>
<reference evidence="1" key="1">
    <citation type="submission" date="2022-03" db="EMBL/GenBank/DDBJ databases">
        <title>Genomic analyses of argali, domestic sheep and their hybrids provide insights into chromosomal evolution, heterosis and genetic basis of agronomic traits.</title>
        <authorList>
            <person name="Li M."/>
        </authorList>
    </citation>
    <scope>NUCLEOTIDE SEQUENCE</scope>
    <source>
        <strain evidence="1">CAU-MHL-2022a</strain>
        <tissue evidence="1">Skin</tissue>
    </source>
</reference>
<name>A0AAD4YFQ4_OVIAM</name>
<dbReference type="EMBL" id="JAKZEL010000001">
    <property type="protein sequence ID" value="KAI4549205.1"/>
    <property type="molecule type" value="Genomic_DNA"/>
</dbReference>
<dbReference type="Proteomes" id="UP001214576">
    <property type="component" value="Unassembled WGS sequence"/>
</dbReference>
<evidence type="ECO:0000313" key="1">
    <source>
        <dbReference type="EMBL" id="KAI4549205.1"/>
    </source>
</evidence>
<organism evidence="1 2">
    <name type="scientific">Ovis ammon polii</name>
    <dbReference type="NCBI Taxonomy" id="230172"/>
    <lineage>
        <taxon>Eukaryota</taxon>
        <taxon>Metazoa</taxon>
        <taxon>Chordata</taxon>
        <taxon>Craniata</taxon>
        <taxon>Vertebrata</taxon>
        <taxon>Euteleostomi</taxon>
        <taxon>Mammalia</taxon>
        <taxon>Eutheria</taxon>
        <taxon>Laurasiatheria</taxon>
        <taxon>Artiodactyla</taxon>
        <taxon>Ruminantia</taxon>
        <taxon>Pecora</taxon>
        <taxon>Bovidae</taxon>
        <taxon>Caprinae</taxon>
        <taxon>Ovis</taxon>
    </lineage>
</organism>
<comment type="caution">
    <text evidence="1">The sequence shown here is derived from an EMBL/GenBank/DDBJ whole genome shotgun (WGS) entry which is preliminary data.</text>
</comment>